<dbReference type="InterPro" id="IPR050693">
    <property type="entry name" value="Hsp70_NEF-Inhibitors"/>
</dbReference>
<dbReference type="InterPro" id="IPR011989">
    <property type="entry name" value="ARM-like"/>
</dbReference>
<accession>A0A7S4M013</accession>
<feature type="domain" description="Nucleotide exchange factor Fes1" evidence="3">
    <location>
        <begin position="48"/>
        <end position="136"/>
    </location>
</feature>
<evidence type="ECO:0000259" key="3">
    <source>
        <dbReference type="Pfam" id="PF08609"/>
    </source>
</evidence>
<keyword evidence="1" id="KW-0677">Repeat</keyword>
<feature type="signal peptide" evidence="2">
    <location>
        <begin position="1"/>
        <end position="22"/>
    </location>
</feature>
<dbReference type="InterPro" id="IPR016024">
    <property type="entry name" value="ARM-type_fold"/>
</dbReference>
<dbReference type="SUPFAM" id="SSF48371">
    <property type="entry name" value="ARM repeat"/>
    <property type="match status" value="1"/>
</dbReference>
<evidence type="ECO:0000256" key="2">
    <source>
        <dbReference type="SAM" id="SignalP"/>
    </source>
</evidence>
<dbReference type="EMBL" id="HBKN01001006">
    <property type="protein sequence ID" value="CAE2191545.1"/>
    <property type="molecule type" value="Transcribed_RNA"/>
</dbReference>
<dbReference type="Pfam" id="PF08609">
    <property type="entry name" value="Fes1"/>
    <property type="match status" value="1"/>
</dbReference>
<reference evidence="4" key="1">
    <citation type="submission" date="2021-01" db="EMBL/GenBank/DDBJ databases">
        <authorList>
            <person name="Corre E."/>
            <person name="Pelletier E."/>
            <person name="Niang G."/>
            <person name="Scheremetjew M."/>
            <person name="Finn R."/>
            <person name="Kale V."/>
            <person name="Holt S."/>
            <person name="Cochrane G."/>
            <person name="Meng A."/>
            <person name="Brown T."/>
            <person name="Cohen L."/>
        </authorList>
    </citation>
    <scope>NUCLEOTIDE SEQUENCE</scope>
    <source>
        <strain evidence="4">CCMP 2712</strain>
    </source>
</reference>
<evidence type="ECO:0000256" key="1">
    <source>
        <dbReference type="ARBA" id="ARBA00022737"/>
    </source>
</evidence>
<dbReference type="AlphaFoldDB" id="A0A7S4M013"/>
<dbReference type="Gene3D" id="1.25.10.10">
    <property type="entry name" value="Leucine-rich Repeat Variant"/>
    <property type="match status" value="1"/>
</dbReference>
<feature type="chain" id="PRO_5030641759" description="Nucleotide exchange factor Fes1 domain-containing protein" evidence="2">
    <location>
        <begin position="23"/>
        <end position="469"/>
    </location>
</feature>
<dbReference type="PANTHER" id="PTHR19316:SF18">
    <property type="entry name" value="HSP70-BINDING PROTEIN 1"/>
    <property type="match status" value="1"/>
</dbReference>
<sequence length="469" mass="50829">MARAKLFVRTTVVFLFFVLTSAQLVLEDVPVEQEDKRAQGAGQAADPMTRMLQWGVDHTDKETLAERARAIREGRAQPTKIDREVMDALFGTKVKFLQKVVERLLSSVRRDEAGELVEVLEELEGEITDIDNANDLDKVGGLQPVLELLSHREREVKTAALWVVGTAAQSNPVLQELLAGRHIMAKLLAPMEEAGAAKEVQELDPKLLAKSLYAVSTFVRGCRSCLEQFVEGGGAGYINSLLALLSRNSPEVPQAWLSPARKTVALVGDLVQEENAPVNPLSPTPPPPSSRLTSSACLLLVLCILYPSFDFVFFSSSLLPSVQLHFFLPFPHRPPQPPPFSVPSLLSPATSPSLTSAQAATSALLTKFTEAAPSGGRRSACGEIVSLLGGGDRELQEKSLQTLIAVLRARPSALEAMEAAGVKSKVQQALEHARKELARADNDKSWDDIAVLSEQFLNMMNNSTAAAAK</sequence>
<proteinExistence type="predicted"/>
<name>A0A7S4M013_GUITH</name>
<gene>
    <name evidence="4" type="ORF">GTHE00462_LOCUS856</name>
</gene>
<dbReference type="PANTHER" id="PTHR19316">
    <property type="entry name" value="PROTEIN FOLDING REGULATOR"/>
    <property type="match status" value="1"/>
</dbReference>
<keyword evidence="2" id="KW-0732">Signal</keyword>
<dbReference type="GO" id="GO:0005783">
    <property type="term" value="C:endoplasmic reticulum"/>
    <property type="evidence" value="ECO:0007669"/>
    <property type="project" value="TreeGrafter"/>
</dbReference>
<dbReference type="GO" id="GO:0000774">
    <property type="term" value="F:adenyl-nucleotide exchange factor activity"/>
    <property type="evidence" value="ECO:0007669"/>
    <property type="project" value="TreeGrafter"/>
</dbReference>
<dbReference type="InterPro" id="IPR013918">
    <property type="entry name" value="Nucleotide_exch_fac_Fes1"/>
</dbReference>
<organism evidence="4">
    <name type="scientific">Guillardia theta</name>
    <name type="common">Cryptophyte</name>
    <name type="synonym">Cryptomonas phi</name>
    <dbReference type="NCBI Taxonomy" id="55529"/>
    <lineage>
        <taxon>Eukaryota</taxon>
        <taxon>Cryptophyceae</taxon>
        <taxon>Pyrenomonadales</taxon>
        <taxon>Geminigeraceae</taxon>
        <taxon>Guillardia</taxon>
    </lineage>
</organism>
<protein>
    <recommendedName>
        <fullName evidence="3">Nucleotide exchange factor Fes1 domain-containing protein</fullName>
    </recommendedName>
</protein>
<evidence type="ECO:0000313" key="4">
    <source>
        <dbReference type="EMBL" id="CAE2191545.1"/>
    </source>
</evidence>